<name>A0ABU9EAM5_9BACT</name>
<evidence type="ECO:0000313" key="2">
    <source>
        <dbReference type="EMBL" id="MEK9501782.1"/>
    </source>
</evidence>
<accession>A0ABU9EAM5</accession>
<dbReference type="Proteomes" id="UP001484239">
    <property type="component" value="Unassembled WGS sequence"/>
</dbReference>
<protein>
    <submittedName>
        <fullName evidence="2">Uncharacterized protein</fullName>
    </submittedName>
</protein>
<reference evidence="2 3" key="1">
    <citation type="submission" date="2024-02" db="EMBL/GenBank/DDBJ databases">
        <title>A novel Gemmatimonadota bacterium.</title>
        <authorList>
            <person name="Du Z.-J."/>
            <person name="Ye Y.-Q."/>
        </authorList>
    </citation>
    <scope>NUCLEOTIDE SEQUENCE [LARGE SCALE GENOMIC DNA]</scope>
    <source>
        <strain evidence="2 3">DH-20</strain>
    </source>
</reference>
<feature type="region of interest" description="Disordered" evidence="1">
    <location>
        <begin position="59"/>
        <end position="88"/>
    </location>
</feature>
<dbReference type="EMBL" id="JBBHLI010000007">
    <property type="protein sequence ID" value="MEK9501782.1"/>
    <property type="molecule type" value="Genomic_DNA"/>
</dbReference>
<proteinExistence type="predicted"/>
<sequence>MLWMILGGIAAVALGFWLGLPGRFEQSPDEIEQLMARGGSKRRKVKRVFTPLDWWRKDERASDRRRAESRRHFRTAVPDEAKDSAEDS</sequence>
<organism evidence="2 3">
    <name type="scientific">Gaopeijia maritima</name>
    <dbReference type="NCBI Taxonomy" id="3119007"/>
    <lineage>
        <taxon>Bacteria</taxon>
        <taxon>Pseudomonadati</taxon>
        <taxon>Gemmatimonadota</taxon>
        <taxon>Longimicrobiia</taxon>
        <taxon>Gaopeijiales</taxon>
        <taxon>Gaopeijiaceae</taxon>
        <taxon>Gaopeijia</taxon>
    </lineage>
</organism>
<comment type="caution">
    <text evidence="2">The sequence shown here is derived from an EMBL/GenBank/DDBJ whole genome shotgun (WGS) entry which is preliminary data.</text>
</comment>
<keyword evidence="3" id="KW-1185">Reference proteome</keyword>
<dbReference type="RefSeq" id="WP_405278809.1">
    <property type="nucleotide sequence ID" value="NZ_CP144380.1"/>
</dbReference>
<feature type="compositionally biased region" description="Basic and acidic residues" evidence="1">
    <location>
        <begin position="77"/>
        <end position="88"/>
    </location>
</feature>
<evidence type="ECO:0000256" key="1">
    <source>
        <dbReference type="SAM" id="MobiDB-lite"/>
    </source>
</evidence>
<gene>
    <name evidence="2" type="ORF">WI372_12395</name>
</gene>
<evidence type="ECO:0000313" key="3">
    <source>
        <dbReference type="Proteomes" id="UP001484239"/>
    </source>
</evidence>